<name>A0A4D6LKD3_VIGUN</name>
<dbReference type="PANTHER" id="PTHR34050">
    <property type="entry name" value="DNA REPAIR RAD52-LIKE PROTEIN 2, CHLOROPLASTIC"/>
    <property type="match status" value="1"/>
</dbReference>
<dbReference type="InterPro" id="IPR042525">
    <property type="entry name" value="Rad52_Rad59_Rad22_sf"/>
</dbReference>
<comment type="similarity">
    <text evidence="1">Belongs to the RAD52 family.</text>
</comment>
<evidence type="ECO:0000313" key="4">
    <source>
        <dbReference type="EMBL" id="QCD89031.1"/>
    </source>
</evidence>
<keyword evidence="5" id="KW-1185">Reference proteome</keyword>
<dbReference type="GO" id="GO:0003677">
    <property type="term" value="F:DNA binding"/>
    <property type="evidence" value="ECO:0007669"/>
    <property type="project" value="InterPro"/>
</dbReference>
<keyword evidence="3" id="KW-0234">DNA repair</keyword>
<organism evidence="4 5">
    <name type="scientific">Vigna unguiculata</name>
    <name type="common">Cowpea</name>
    <dbReference type="NCBI Taxonomy" id="3917"/>
    <lineage>
        <taxon>Eukaryota</taxon>
        <taxon>Viridiplantae</taxon>
        <taxon>Streptophyta</taxon>
        <taxon>Embryophyta</taxon>
        <taxon>Tracheophyta</taxon>
        <taxon>Spermatophyta</taxon>
        <taxon>Magnoliopsida</taxon>
        <taxon>eudicotyledons</taxon>
        <taxon>Gunneridae</taxon>
        <taxon>Pentapetalae</taxon>
        <taxon>rosids</taxon>
        <taxon>fabids</taxon>
        <taxon>Fabales</taxon>
        <taxon>Fabaceae</taxon>
        <taxon>Papilionoideae</taxon>
        <taxon>50 kb inversion clade</taxon>
        <taxon>NPAAA clade</taxon>
        <taxon>indigoferoid/millettioid clade</taxon>
        <taxon>Phaseoleae</taxon>
        <taxon>Vigna</taxon>
    </lineage>
</organism>
<dbReference type="EMBL" id="CP039347">
    <property type="protein sequence ID" value="QCD89031.1"/>
    <property type="molecule type" value="Genomic_DNA"/>
</dbReference>
<dbReference type="Gramene" id="Vigun11g223100.1.v1.2">
    <property type="protein sequence ID" value="Vigun11g223100.1.v1.2"/>
    <property type="gene ID" value="Vigun11g223100.v1.2"/>
</dbReference>
<proteinExistence type="inferred from homology"/>
<evidence type="ECO:0000256" key="1">
    <source>
        <dbReference type="ARBA" id="ARBA00006638"/>
    </source>
</evidence>
<evidence type="ECO:0000313" key="5">
    <source>
        <dbReference type="Proteomes" id="UP000501690"/>
    </source>
</evidence>
<dbReference type="InterPro" id="IPR041247">
    <property type="entry name" value="Rad52_fam"/>
</dbReference>
<dbReference type="AlphaFoldDB" id="A0A4D6LKD3"/>
<dbReference type="InterPro" id="IPR037489">
    <property type="entry name" value="RAD52-like"/>
</dbReference>
<keyword evidence="2" id="KW-0227">DNA damage</keyword>
<evidence type="ECO:0000256" key="2">
    <source>
        <dbReference type="ARBA" id="ARBA00022763"/>
    </source>
</evidence>
<protein>
    <submittedName>
        <fullName evidence="4">Uncharacterized protein</fullName>
    </submittedName>
</protein>
<sequence length="180" mass="20457">MASTFLKLEKLSRGRRAFRFGQWNQQYSKLSYRAATESGKMEEEEEEAHSSGISKPLSEILKELNKKVPDSLVKTRHEKDGFPIRYIPWHTVNRILNLHVPEWSGEVRNITYSADAKSVSVVYRVTLYGTDAEIFRESTGTASLDDTSYGDPVQKAEAMAFRRACARLGLGLHLYHEDAS</sequence>
<dbReference type="Gene3D" id="3.30.390.80">
    <property type="entry name" value="DNA repair protein Rad52/59/22"/>
    <property type="match status" value="1"/>
</dbReference>
<reference evidence="4 5" key="1">
    <citation type="submission" date="2019-04" db="EMBL/GenBank/DDBJ databases">
        <title>An improved genome assembly and genetic linkage map for asparagus bean, Vigna unguiculata ssp. sesquipedialis.</title>
        <authorList>
            <person name="Xia Q."/>
            <person name="Zhang R."/>
            <person name="Dong Y."/>
        </authorList>
    </citation>
    <scope>NUCLEOTIDE SEQUENCE [LARGE SCALE GENOMIC DNA]</scope>
    <source>
        <tissue evidence="4">Leaf</tissue>
    </source>
</reference>
<dbReference type="GO" id="GO:0000724">
    <property type="term" value="P:double-strand break repair via homologous recombination"/>
    <property type="evidence" value="ECO:0007669"/>
    <property type="project" value="InterPro"/>
</dbReference>
<evidence type="ECO:0000256" key="3">
    <source>
        <dbReference type="ARBA" id="ARBA00023204"/>
    </source>
</evidence>
<dbReference type="PANTHER" id="PTHR34050:SF1">
    <property type="entry name" value="DNA REPAIR RAD52-LIKE PROTEIN 1, MITOCHONDRIAL"/>
    <property type="match status" value="1"/>
</dbReference>
<accession>A0A4D6LKD3</accession>
<dbReference type="Pfam" id="PF04098">
    <property type="entry name" value="Rad52_Rad22"/>
    <property type="match status" value="1"/>
</dbReference>
<gene>
    <name evidence="4" type="ORF">DEO72_LG3g3586</name>
</gene>
<dbReference type="Proteomes" id="UP000501690">
    <property type="component" value="Linkage Group LG3"/>
</dbReference>
<dbReference type="OrthoDB" id="1935514at2759"/>